<evidence type="ECO:0000256" key="1">
    <source>
        <dbReference type="SAM" id="MobiDB-lite"/>
    </source>
</evidence>
<dbReference type="AlphaFoldDB" id="A7ZTZ5"/>
<protein>
    <submittedName>
        <fullName evidence="2">Uncharacterized protein</fullName>
    </submittedName>
</protein>
<proteinExistence type="predicted"/>
<accession>A7ZTZ5</accession>
<name>A7ZTZ5_ECO24</name>
<feature type="compositionally biased region" description="Polar residues" evidence="1">
    <location>
        <begin position="21"/>
        <end position="30"/>
    </location>
</feature>
<evidence type="ECO:0000313" key="2">
    <source>
        <dbReference type="EMBL" id="ABV19856.1"/>
    </source>
</evidence>
<feature type="region of interest" description="Disordered" evidence="1">
    <location>
        <begin position="1"/>
        <end position="30"/>
    </location>
</feature>
<dbReference type="KEGG" id="ecw:EcE24377A_4303"/>
<dbReference type="EMBL" id="CP000800">
    <property type="protein sequence ID" value="ABV19856.1"/>
    <property type="molecule type" value="Genomic_DNA"/>
</dbReference>
<evidence type="ECO:0000313" key="3">
    <source>
        <dbReference type="Proteomes" id="UP000001122"/>
    </source>
</evidence>
<keyword evidence="3" id="KW-1185">Reference proteome</keyword>
<organism evidence="2 3">
    <name type="scientific">Escherichia coli O139:H28 (strain E24377A / ETEC)</name>
    <dbReference type="NCBI Taxonomy" id="331111"/>
    <lineage>
        <taxon>Bacteria</taxon>
        <taxon>Pseudomonadati</taxon>
        <taxon>Pseudomonadota</taxon>
        <taxon>Gammaproteobacteria</taxon>
        <taxon>Enterobacterales</taxon>
        <taxon>Enterobacteriaceae</taxon>
        <taxon>Escherichia</taxon>
    </lineage>
</organism>
<gene>
    <name evidence="2" type="ordered locus">EcE24377A_4303</name>
</gene>
<sequence length="30" mass="3718">MVRDIRSQYVNQYSHARLRQSKNTPQQREK</sequence>
<reference evidence="3" key="1">
    <citation type="journal article" date="2008" name="J. Bacteriol.">
        <title>The pangenome structure of Escherichia coli: comparative genomic analysis of E. coli commensal and pathogenic isolates.</title>
        <authorList>
            <person name="Rasko D.A."/>
            <person name="Rosovitz M.J."/>
            <person name="Myers G.S."/>
            <person name="Mongodin E.F."/>
            <person name="Fricke W.F."/>
            <person name="Gajer P."/>
            <person name="Crabtree J."/>
            <person name="Sebaihia M."/>
            <person name="Thomson N.R."/>
            <person name="Chaudhuri R."/>
            <person name="Henderson I.R."/>
            <person name="Sperandio V."/>
            <person name="Ravel J."/>
        </authorList>
    </citation>
    <scope>NUCLEOTIDE SEQUENCE [LARGE SCALE GENOMIC DNA]</scope>
    <source>
        <strain evidence="3">E24377A / ETEC</strain>
    </source>
</reference>
<dbReference type="Proteomes" id="UP000001122">
    <property type="component" value="Chromosome"/>
</dbReference>
<dbReference type="HOGENOM" id="CLU_3403256_0_0_6"/>